<keyword evidence="2" id="KW-1185">Reference proteome</keyword>
<protein>
    <submittedName>
        <fullName evidence="1">Uncharacterized protein</fullName>
    </submittedName>
</protein>
<evidence type="ECO:0000313" key="2">
    <source>
        <dbReference type="Proteomes" id="UP000386466"/>
    </source>
</evidence>
<organism evidence="1 2">
    <name type="scientific">Lynx pardinus</name>
    <name type="common">Iberian lynx</name>
    <name type="synonym">Felis pardina</name>
    <dbReference type="NCBI Taxonomy" id="191816"/>
    <lineage>
        <taxon>Eukaryota</taxon>
        <taxon>Metazoa</taxon>
        <taxon>Chordata</taxon>
        <taxon>Craniata</taxon>
        <taxon>Vertebrata</taxon>
        <taxon>Euteleostomi</taxon>
        <taxon>Mammalia</taxon>
        <taxon>Eutheria</taxon>
        <taxon>Laurasiatheria</taxon>
        <taxon>Carnivora</taxon>
        <taxon>Feliformia</taxon>
        <taxon>Felidae</taxon>
        <taxon>Felinae</taxon>
        <taxon>Lynx</taxon>
    </lineage>
</organism>
<dbReference type="Proteomes" id="UP000386466">
    <property type="component" value="Unassembled WGS sequence"/>
</dbReference>
<evidence type="ECO:0000313" key="1">
    <source>
        <dbReference type="EMBL" id="VFV39743.1"/>
    </source>
</evidence>
<reference evidence="1 2" key="1">
    <citation type="submission" date="2019-01" db="EMBL/GenBank/DDBJ databases">
        <authorList>
            <person name="Alioto T."/>
            <person name="Alioto T."/>
        </authorList>
    </citation>
    <scope>NUCLEOTIDE SEQUENCE [LARGE SCALE GENOMIC DNA]</scope>
</reference>
<name>A0A485P6B9_LYNPA</name>
<sequence>MESNQKPSDRSGRRGWKRANWNSKLSAAAAAIGGTISQRAGAADHVFFTTVCADSLAG</sequence>
<proteinExistence type="predicted"/>
<gene>
    <name evidence="1" type="ORF">LYPA_23C003684</name>
</gene>
<accession>A0A485P6B9</accession>
<dbReference type="EMBL" id="CAAGRJ010027890">
    <property type="protein sequence ID" value="VFV39743.1"/>
    <property type="molecule type" value="Genomic_DNA"/>
</dbReference>
<dbReference type="AlphaFoldDB" id="A0A485P6B9"/>